<gene>
    <name evidence="2" type="ORF">KUTeg_014654</name>
</gene>
<dbReference type="PANTHER" id="PTHR10219">
    <property type="entry name" value="GLYCOLIPID TRANSFER PROTEIN-RELATED"/>
    <property type="match status" value="1"/>
</dbReference>
<sequence length="100" mass="11598">MEFTAQIMADIKESDEHGKMSSITSHAYDTTLAKHHPWLIRKAVHVAVYTLPKRQHLLEKMKLHDEAEAKEYLGKAVTLQQDLFRVIEDIYAKEKLLDLP</sequence>
<accession>A0ABQ9ERD6</accession>
<dbReference type="InterPro" id="IPR036497">
    <property type="entry name" value="GLTP_sf"/>
</dbReference>
<reference evidence="2 3" key="1">
    <citation type="submission" date="2022-12" db="EMBL/GenBank/DDBJ databases">
        <title>Chromosome-level genome of Tegillarca granosa.</title>
        <authorList>
            <person name="Kim J."/>
        </authorList>
    </citation>
    <scope>NUCLEOTIDE SEQUENCE [LARGE SCALE GENOMIC DNA]</scope>
    <source>
        <strain evidence="2">Teg-2019</strain>
        <tissue evidence="2">Adductor muscle</tissue>
    </source>
</reference>
<dbReference type="Proteomes" id="UP001217089">
    <property type="component" value="Unassembled WGS sequence"/>
</dbReference>
<dbReference type="InterPro" id="IPR014830">
    <property type="entry name" value="Glycolipid_transfer_prot_dom"/>
</dbReference>
<comment type="caution">
    <text evidence="2">The sequence shown here is derived from an EMBL/GenBank/DDBJ whole genome shotgun (WGS) entry which is preliminary data.</text>
</comment>
<organism evidence="2 3">
    <name type="scientific">Tegillarca granosa</name>
    <name type="common">Malaysian cockle</name>
    <name type="synonym">Anadara granosa</name>
    <dbReference type="NCBI Taxonomy" id="220873"/>
    <lineage>
        <taxon>Eukaryota</taxon>
        <taxon>Metazoa</taxon>
        <taxon>Spiralia</taxon>
        <taxon>Lophotrochozoa</taxon>
        <taxon>Mollusca</taxon>
        <taxon>Bivalvia</taxon>
        <taxon>Autobranchia</taxon>
        <taxon>Pteriomorphia</taxon>
        <taxon>Arcoida</taxon>
        <taxon>Arcoidea</taxon>
        <taxon>Arcidae</taxon>
        <taxon>Tegillarca</taxon>
    </lineage>
</organism>
<feature type="domain" description="Glycolipid transfer protein" evidence="1">
    <location>
        <begin position="1"/>
        <end position="62"/>
    </location>
</feature>
<name>A0ABQ9ERD6_TEGGR</name>
<proteinExistence type="predicted"/>
<evidence type="ECO:0000259" key="1">
    <source>
        <dbReference type="Pfam" id="PF08718"/>
    </source>
</evidence>
<keyword evidence="3" id="KW-1185">Reference proteome</keyword>
<protein>
    <recommendedName>
        <fullName evidence="1">Glycolipid transfer protein domain-containing protein</fullName>
    </recommendedName>
</protein>
<dbReference type="SUPFAM" id="SSF110004">
    <property type="entry name" value="Glycolipid transfer protein, GLTP"/>
    <property type="match status" value="1"/>
</dbReference>
<dbReference type="Pfam" id="PF08718">
    <property type="entry name" value="GLTP"/>
    <property type="match status" value="1"/>
</dbReference>
<evidence type="ECO:0000313" key="2">
    <source>
        <dbReference type="EMBL" id="KAJ8307794.1"/>
    </source>
</evidence>
<evidence type="ECO:0000313" key="3">
    <source>
        <dbReference type="Proteomes" id="UP001217089"/>
    </source>
</evidence>
<dbReference type="PANTHER" id="PTHR10219:SF43">
    <property type="entry name" value="GLYCOLIPID TRANSFER PROTEIN DOMAIN-CONTAINING PROTEIN"/>
    <property type="match status" value="1"/>
</dbReference>
<dbReference type="EMBL" id="JARBDR010000714">
    <property type="protein sequence ID" value="KAJ8307794.1"/>
    <property type="molecule type" value="Genomic_DNA"/>
</dbReference>
<dbReference type="Gene3D" id="1.10.3520.10">
    <property type="entry name" value="Glycolipid transfer protein"/>
    <property type="match status" value="1"/>
</dbReference>